<sequence>MRNIILVDRGHDLKFLSEALIRSYHVTVLVVDSDKIAQEAREKYKNHPQITHILSMQDLEYVDGTPYLDYKLLKIYKDVQYKIEFVNHRWLNDGMLSSNKFINALCWWNHIFDTFDISLVVSPDIEHGVTYDIPIHIAKYRHIPCFIAPPRLIYGQSILHYNTDIYIPFVSGGLPRQAFENNLFYSFNPDEVVVSSHGLSLWKQQKAIILKILLKLGGQVLVDFVLCLCRMDFHIKQHTGNFPVSFWHRLSDFFYVKKMKKFYDTHLSCIDINSGEKFIFYAMHFEPEGGTSVCVPMQNQLTVIQMLHNTLPKGWKLYIKEHPHQFNLNNPEMVYFLYNLRWWKSIEFYKEVLKLRDVVFIDHSISSQLLLQKAQATATINGTIYLEALSYNKPCIVFGGDSLLLKNAKNTIYVDSFATLQKGIDRLVKDPDSFDISCEIENYISFMCHHATNYNSPTIAQDIFASIECYLGWQNPNNN</sequence>
<dbReference type="AlphaFoldDB" id="A0A3D8IT35"/>
<protein>
    <recommendedName>
        <fullName evidence="3">Capsule polysaccharide biosynthesis protein</fullName>
    </recommendedName>
</protein>
<dbReference type="GO" id="GO:0015774">
    <property type="term" value="P:polysaccharide transport"/>
    <property type="evidence" value="ECO:0007669"/>
    <property type="project" value="InterPro"/>
</dbReference>
<gene>
    <name evidence="1" type="ORF">CQA54_01230</name>
</gene>
<dbReference type="EMBL" id="NXLT01000001">
    <property type="protein sequence ID" value="RDU68457.1"/>
    <property type="molecule type" value="Genomic_DNA"/>
</dbReference>
<dbReference type="OrthoDB" id="5448633at2"/>
<dbReference type="InterPro" id="IPR043148">
    <property type="entry name" value="TagF_C"/>
</dbReference>
<reference evidence="1 2" key="1">
    <citation type="submission" date="2018-04" db="EMBL/GenBank/DDBJ databases">
        <title>Novel Campyloabacter and Helicobacter Species and Strains.</title>
        <authorList>
            <person name="Mannion A.J."/>
            <person name="Shen Z."/>
            <person name="Fox J.G."/>
        </authorList>
    </citation>
    <scope>NUCLEOTIDE SEQUENCE [LARGE SCALE GENOMIC DNA]</scope>
    <source>
        <strain evidence="1 2">MIT 12-6600</strain>
    </source>
</reference>
<proteinExistence type="predicted"/>
<evidence type="ECO:0000313" key="2">
    <source>
        <dbReference type="Proteomes" id="UP000256514"/>
    </source>
</evidence>
<dbReference type="SUPFAM" id="SSF53756">
    <property type="entry name" value="UDP-Glycosyltransferase/glycogen phosphorylase"/>
    <property type="match status" value="1"/>
</dbReference>
<evidence type="ECO:0000313" key="1">
    <source>
        <dbReference type="EMBL" id="RDU68457.1"/>
    </source>
</evidence>
<keyword evidence="2" id="KW-1185">Reference proteome</keyword>
<name>A0A3D8IT35_9HELI</name>
<accession>A0A3D8IT35</accession>
<dbReference type="GO" id="GO:0000271">
    <property type="term" value="P:polysaccharide biosynthetic process"/>
    <property type="evidence" value="ECO:0007669"/>
    <property type="project" value="InterPro"/>
</dbReference>
<evidence type="ECO:0008006" key="3">
    <source>
        <dbReference type="Google" id="ProtNLM"/>
    </source>
</evidence>
<dbReference type="InterPro" id="IPR007833">
    <property type="entry name" value="Capsule_polysaccharide_synth"/>
</dbReference>
<dbReference type="Pfam" id="PF05159">
    <property type="entry name" value="Capsule_synth"/>
    <property type="match status" value="1"/>
</dbReference>
<comment type="caution">
    <text evidence="1">The sequence shown here is derived from an EMBL/GenBank/DDBJ whole genome shotgun (WGS) entry which is preliminary data.</text>
</comment>
<dbReference type="Gene3D" id="3.40.50.12580">
    <property type="match status" value="1"/>
</dbReference>
<dbReference type="Proteomes" id="UP000256514">
    <property type="component" value="Unassembled WGS sequence"/>
</dbReference>
<organism evidence="1 2">
    <name type="scientific">Helicobacter equorum</name>
    <dbReference type="NCBI Taxonomy" id="361872"/>
    <lineage>
        <taxon>Bacteria</taxon>
        <taxon>Pseudomonadati</taxon>
        <taxon>Campylobacterota</taxon>
        <taxon>Epsilonproteobacteria</taxon>
        <taxon>Campylobacterales</taxon>
        <taxon>Helicobacteraceae</taxon>
        <taxon>Helicobacter</taxon>
    </lineage>
</organism>